<dbReference type="STRING" id="476652.DEAC_c14410"/>
<name>A0A0J1FUV0_9FIRM</name>
<dbReference type="EMBL" id="LDZY01000004">
    <property type="protein sequence ID" value="KLU66773.1"/>
    <property type="molecule type" value="Genomic_DNA"/>
</dbReference>
<comment type="caution">
    <text evidence="2">The sequence shown here is derived from an EMBL/GenBank/DDBJ whole genome shotgun (WGS) entry which is preliminary data.</text>
</comment>
<dbReference type="InterPro" id="IPR005532">
    <property type="entry name" value="SUMF_dom"/>
</dbReference>
<organism evidence="2 3">
    <name type="scientific">Desulfosporosinus acididurans</name>
    <dbReference type="NCBI Taxonomy" id="476652"/>
    <lineage>
        <taxon>Bacteria</taxon>
        <taxon>Bacillati</taxon>
        <taxon>Bacillota</taxon>
        <taxon>Clostridia</taxon>
        <taxon>Eubacteriales</taxon>
        <taxon>Desulfitobacteriaceae</taxon>
        <taxon>Desulfosporosinus</taxon>
    </lineage>
</organism>
<dbReference type="InterPro" id="IPR016187">
    <property type="entry name" value="CTDL_fold"/>
</dbReference>
<evidence type="ECO:0000259" key="1">
    <source>
        <dbReference type="Pfam" id="PF03781"/>
    </source>
</evidence>
<dbReference type="Proteomes" id="UP000036356">
    <property type="component" value="Unassembled WGS sequence"/>
</dbReference>
<dbReference type="InterPro" id="IPR042095">
    <property type="entry name" value="SUMF_sf"/>
</dbReference>
<reference evidence="2 3" key="1">
    <citation type="submission" date="2015-06" db="EMBL/GenBank/DDBJ databases">
        <title>Draft genome of the moderately acidophilic sulfate reducer Candidatus Desulfosporosinus acididurans strain M1.</title>
        <authorList>
            <person name="Poehlein A."/>
            <person name="Petzsch P."/>
            <person name="Johnson B.D."/>
            <person name="Schloemann M."/>
            <person name="Daniel R."/>
            <person name="Muehling M."/>
        </authorList>
    </citation>
    <scope>NUCLEOTIDE SEQUENCE [LARGE SCALE GENOMIC DNA]</scope>
    <source>
        <strain evidence="2 3">M1</strain>
    </source>
</reference>
<proteinExistence type="predicted"/>
<feature type="domain" description="Sulfatase-modifying factor enzyme-like" evidence="1">
    <location>
        <begin position="126"/>
        <end position="231"/>
    </location>
</feature>
<dbReference type="Gene3D" id="3.90.1580.10">
    <property type="entry name" value="paralog of FGE (formylglycine-generating enzyme)"/>
    <property type="match status" value="1"/>
</dbReference>
<protein>
    <submittedName>
        <fullName evidence="2">Formylglycine-generating sulfatase enzyme</fullName>
    </submittedName>
</protein>
<evidence type="ECO:0000313" key="3">
    <source>
        <dbReference type="Proteomes" id="UP000036356"/>
    </source>
</evidence>
<accession>A0A0J1FUV0</accession>
<dbReference type="Pfam" id="PF03781">
    <property type="entry name" value="FGE-sulfatase"/>
    <property type="match status" value="1"/>
</dbReference>
<keyword evidence="3" id="KW-1185">Reference proteome</keyword>
<sequence>MKYISGPYTQGQLLKEINDIEIALTERFQRSGVITDAAEQRSWRERVQDASLARNTVMYDDQGNPSVMVVFPVQTLADLGVGTSQKFHPAFTVNNSTKPILHISKYQNITVGAGATLRALSLKRMDPGNSINFDNALLACKQKGAGWHLMTNAEWSAIALSTKKQGFMPRGNNSYGTDTSVASEKGIASYLDPTPAKTGRVLTGSGPISWAHDGSPFGIYDLNGNVWEWVGGLRLNNGEIQILVDNNAADNTKDQSAASAEWKAILQDGSLVALGTDSTLKYDYTAAPTANSASIELATSIVNAQVDDTPYGSKAFEALTAHAGVTVPDIAKALGLFPIDSAHGGDLFQFRNNGERLPYRGGNWGYGSNAGVFYLILNNPRSNVYTSLGFRSAFVL</sequence>
<dbReference type="AlphaFoldDB" id="A0A0J1FUV0"/>
<dbReference type="PATRIC" id="fig|476652.3.peg.1478"/>
<dbReference type="SUPFAM" id="SSF56436">
    <property type="entry name" value="C-type lectin-like"/>
    <property type="match status" value="1"/>
</dbReference>
<gene>
    <name evidence="2" type="ORF">DEAC_c14410</name>
</gene>
<evidence type="ECO:0000313" key="2">
    <source>
        <dbReference type="EMBL" id="KLU66773.1"/>
    </source>
</evidence>